<evidence type="ECO:0000256" key="6">
    <source>
        <dbReference type="SAM" id="Coils"/>
    </source>
</evidence>
<dbReference type="Gene3D" id="3.40.50.150">
    <property type="entry name" value="Vaccinia Virus protein VP39"/>
    <property type="match status" value="1"/>
</dbReference>
<evidence type="ECO:0000259" key="8">
    <source>
        <dbReference type="PROSITE" id="PS51198"/>
    </source>
</evidence>
<dbReference type="SMART" id="SM00487">
    <property type="entry name" value="DEXDc"/>
    <property type="match status" value="1"/>
</dbReference>
<dbReference type="SUPFAM" id="SSF52540">
    <property type="entry name" value="P-loop containing nucleoside triphosphate hydrolases"/>
    <property type="match status" value="3"/>
</dbReference>
<dbReference type="PROSITE" id="PS51198">
    <property type="entry name" value="UVRD_HELICASE_ATP_BIND"/>
    <property type="match status" value="1"/>
</dbReference>
<dbReference type="InterPro" id="IPR014017">
    <property type="entry name" value="DNA_helicase_UvrD-like_C"/>
</dbReference>
<dbReference type="InterPro" id="IPR014016">
    <property type="entry name" value="UvrD-like_ATP-bd"/>
</dbReference>
<protein>
    <recommendedName>
        <fullName evidence="8">UvrD-like helicase ATP-binding domain-containing protein</fullName>
    </recommendedName>
</protein>
<keyword evidence="4 5" id="KW-0067">ATP-binding</keyword>
<feature type="compositionally biased region" description="Low complexity" evidence="7">
    <location>
        <begin position="2605"/>
        <end position="2619"/>
    </location>
</feature>
<dbReference type="Pfam" id="PF00580">
    <property type="entry name" value="UvrD-helicase"/>
    <property type="match status" value="1"/>
</dbReference>
<feature type="compositionally biased region" description="Low complexity" evidence="7">
    <location>
        <begin position="2246"/>
        <end position="2265"/>
    </location>
</feature>
<dbReference type="Gene3D" id="3.40.50.300">
    <property type="entry name" value="P-loop containing nucleotide triphosphate hydrolases"/>
    <property type="match status" value="4"/>
</dbReference>
<dbReference type="CDD" id="cd02440">
    <property type="entry name" value="AdoMet_MTases"/>
    <property type="match status" value="1"/>
</dbReference>
<feature type="region of interest" description="Disordered" evidence="7">
    <location>
        <begin position="2740"/>
        <end position="2813"/>
    </location>
</feature>
<feature type="region of interest" description="Disordered" evidence="7">
    <location>
        <begin position="3632"/>
        <end position="3700"/>
    </location>
</feature>
<evidence type="ECO:0000256" key="1">
    <source>
        <dbReference type="ARBA" id="ARBA00022741"/>
    </source>
</evidence>
<name>A0ABP4P8K4_9ACTN</name>
<sequence length="3700" mass="399126">MAGGPTHERLFEELLQPLLAHAVTAGAELGTVSAAEVAYGTYGIVAGQLPDGRDTQLTGYVIATHEAVANYQGWTRDACLLVTVATSPEALDGIAIAVPTGADITVVSPPLGAPAGAAAPWRQMSVTDQIITALAETGRSLHEGPDARGQARWTIPGVDRDFRDLDSIATYLFGNDTWRGRGAPLLRQPLVDQAVNEGRWSGATATGPTPLRAVRPGSYGAITGVVDGTEQTVTGRYDRWWTPSHGTQRSAVAHVAVKVADPDGRPHVNRVVTVAVPATGAQFTVADPPPSPEPAPVTPNATIRRAAVEDTLPLEFPLSQPLPMPGAPALADADTARLEAPGAQTRQQQRTLTPDGDDRKPVRPAGDAAPAQHDAAREAVDGERADLAPEEPAHSSTPSASTPSASTPSASSPSAAQAGEPVRPPTGEADRIRANLAAVRAALRADTQPATTEEPDLYARWSGWGATPALFDERARFAARFAGERAELQQLLGEDGYRAARATTLNAHYTDPQFVTAIWAAVTKLGFAGGRVLEPGCGSGNFFVGAPAGSTLVGVEIDPTTARIAQARFPHAEIRAESFADTPLPDTGFDLVIGNVPFGSHKLHDPPHNPGRQHSIHNHFILKALHAIRPDGLVAVITSRYTMDGRDDAHHAARTQMAALADLVGAVRLPSEAHAAAAGTDVVTDLLILRRRADGQPPAGTAWMQTQSVQLPAAEATGPTDAFDVNEYFLNHPAMVLGQQLTHSGRHRPVLVVQADMDTIGAALTGALDRIVAAATELPEPPAPPRAPTPDQEGLFIDAGDGRFFQVRDGRRSRHEPASTQVAELRALIGLRETILALLDEEATHRTDTPQTRQLRADLNRRYDAYVAAHGAINRFQRATGTRVDKKTGDVVESERRTYPRMGGFRDDPFFPYVAALERFDDDSGTADKAEVFTQRVITVPSPVDRVDTPDDALVVCWDRHNEVRLDVIAALLGLDTEAQAREALAGLVFEEPGTGRLIRKAEYLSGNVRRKLDAAQHATTTDPQFQANVTALQEVVPRDLTPGEISARLGAPWISAGYVQQFLQEILEDPGLRVANIGASWSVTGGAKSGVLATTVWGTKNRPATDLAASLLNSQTIEITKTIGTGKEARTVRDSEATAFAQAKSQQLDDRFRTWLWEDPDRAAALGRTYNDRFNARVVRSYDGEHITAPGMSAAFTLRPHQMAAVARIRNTRGTGLFHGTGAGKTLEMIVGGMELVRLGLVSKPAYVVPKGVLGQFRREFLQAYPRAKVLAADSEDLEGDKRRQFVARCSTGTWDAIIISHNAFKKIPVSREVKVAYLNKQLDRLKKHLENTEGADRYTVKDVEKQVATLQEQIKEQLATPSDPGVEFERTGIGYLFIDEAHVYKNLRVISAIPDLAHPGNQITADLEMKLEYLRRTSTRVVTLATATPIDNSPSEILTMTKYAAPELLAEMGIEGDDQYHAAFIQPRRRIEMRADGSGFTSKTRHSRFVNLPEQKQLMYSWADVKLKEHLELGEPAIIGGQPEILSVPASPELRQRLVSLASRARAVTSGSPESRLTTKGVLRDDNILWISTDGRTASLDLRLMGATTTEPQKLDVAADWLAASWNAHKDDLYYRPDGTADPERGSLHLVFCDLGVPRDDRWNIYDGLRDALVARGMPAEKIRFAQDATNRRQKDQLDQDARDGKIAVLIGSRAGLGTGRNIQRRVISVMQLDPTWKLSPVVQSLGRGQRQGNANPAIHHVFVVTENSYDPFLWQKVDDKARFTKQMLDPNDTTRIIDAQEDDADGQIDPAVMFAVAAGRPELLELHRIEETVGALRLEQRIWGDEQVTLKVTVEQNRRTITSLHRTIGELDDVLARRFDTRGDAFRMTLDDVTFDTRTDAGAALVSRLHPAVHTAYGRTQLHLGQLGGIDLHASIEPDLLGHRAMLRLDGISDSTVELTQRDLDTLAAGDGQDRVGLIRKLENRLLGADDLRARQLDAVERLQANIDRATERIGLHFPRQAELAEHGAKLTALHKQLRIIDVAVSDATGAADTVPSDPAGLDGAATRSAAKDELPPRRPDANDVAAADEPARIVVATAPRPDDSDAASAGSRDPVAVAPDTRNRGAQTQSRHDTPSSQQPQAAAGLPEVHRRRRGHPFYPPADITATVPGLYATDAQPAEDKLLHLHYFGGSFDAWLAEYDPATGTGYGFVNLGDPSDAEWGYVDLPELEAINRGLLIIERDLYWTPVRAGDANLPGPRAPRPTASSTAEPTPAMTPTAPDAEQRPTAIASPAVAQATTTPSGPMTAPPPLPPEMTSSQRAAIGELGNDRGEPWTIRREWRIRTFAEVSADDLAGLPPDDRQALTAAVRESLTSPAWRERATARRLLDRWSGHPTTHTEAQAAAIDVLCLPASSYDVPDAGRLSHYGRLTIEEYLTLDPAYQDDIKADLKAIAASGATKTVPRNRTSTGTTIRGVPADHVVAADNLLRRMGSGLEIAPYRSNEGDIGRTVVGLRLNPGDQVQLRSGSGAVIVDRVGINLTVYLVGGSTLPDSTRRYRLVAVGPAPVIGDALADRGALPTVTQDPSPVDAPRAPESSRDVAPSDPTTTAPAMHDGQRNGGRTAAAADQPTPATLQPVRMSPAPRPAWLTGVAIGEETPTADGQHHVQRRTNRHGTAVYVDARHPQVEMLPRGRITVAPDHVHDDGPVTTWQLVDHDGTEIGEHTGPYSEAEARLLAATAELDEPLDDQDLAELAEHADAQQPDQDSQPGEAHDADSTAAAAPAATVEAAADPPTEPVAPAGVTSAPPLPAPNIGTTAAGNDSLPDAPTSWSSRIQVIDGPALIVRGTDGSRREDGLRGLLKQHRFRWQGTNREWRYTGRPTDRPAALGDIQRWLATQDRADASRAHQPAAAMAPTGQQQHIIDAYQAGRTIAVQALAGTGKTSTLLMLANARPQARIAYIAFNAAIAAEAARKFPRHVRAGTAHSFAREALGNSPLRDKVGRVRTGARWPDEWAAHLNIEGHVGPDVVEPERVARMVMATIRVFRESAADTIGAQHLPTGMAEETPELARVVLDHARTAWADIIHPDGKLFFDHDDYLKVWALTHPAMPYDTIFFDEAQDINDVLRQVIQEQPEQTIVVGDSNQSIYGFRGAIDALKRWPADVTLPLTQSWRFGPAIADVGNQFLSLLDSRWRLTGNPALDSSIGVVEDPDAVLARTNAGAVAAVVDAVDAGRRVALLGGGKMIEDIAKAAQDLQAGRATKHPDLNRFATWEEVRAYVEDGEADAQSLRAFVNLVDRRGADALLQMVRELVNDSETTPNGEPAYDVIVSTVHKSKGREWGRVRIASDFPQPQTNQQTGQTVLPNDEQLRLAYVAVTRAKQRLELGSLAWIDDVAGQQPGAAATVPAATRVTQPQSATVATAPDPAGATHTREVSADPRAALVSDVQRPAATSSSDATMTLDTVDPSDPALADVDAEPDRSDPPDESHRSTPSKGRDDTEVDDPMQRFTLIEQASIRTAVADHAGFYFRGSLNPGREAAARYVSEGHLRDLADRYGLAAVWDAVTAVIDADPSVLERTDAQRDELRACRQDRAEQIAADALAAFKAGDYNLAQALVTRGELLDPQYRPGRTEHRPYGVGWHQMTEAIAQRRNDPAPAVPSQPDDQNGSDQPPQHRTAAQLARLDTAVALGTATSRPSDPHVTHARTGTANGNRTAVGL</sequence>
<feature type="coiled-coil region" evidence="6">
    <location>
        <begin position="1317"/>
        <end position="1362"/>
    </location>
</feature>
<feature type="compositionally biased region" description="Polar residues" evidence="7">
    <location>
        <begin position="3644"/>
        <end position="3655"/>
    </location>
</feature>
<feature type="region of interest" description="Disordered" evidence="7">
    <location>
        <begin position="3387"/>
        <end position="3485"/>
    </location>
</feature>
<dbReference type="RefSeq" id="WP_344515459.1">
    <property type="nucleotide sequence ID" value="NZ_BAAAQD010000056.1"/>
</dbReference>
<feature type="compositionally biased region" description="Basic and acidic residues" evidence="7">
    <location>
        <begin position="2053"/>
        <end position="2065"/>
    </location>
</feature>
<dbReference type="InterPro" id="IPR013216">
    <property type="entry name" value="Methyltransf_11"/>
</dbReference>
<feature type="compositionally biased region" description="Low complexity" evidence="7">
    <location>
        <begin position="394"/>
        <end position="421"/>
    </location>
</feature>
<evidence type="ECO:0000313" key="9">
    <source>
        <dbReference type="EMBL" id="GAA1575881.1"/>
    </source>
</evidence>
<feature type="compositionally biased region" description="Basic and acidic residues" evidence="7">
    <location>
        <begin position="3459"/>
        <end position="3480"/>
    </location>
</feature>
<keyword evidence="10" id="KW-1185">Reference proteome</keyword>
<dbReference type="PANTHER" id="PTHR41313">
    <property type="entry name" value="ADENINE-SPECIFIC METHYLTRANSFERASE"/>
    <property type="match status" value="1"/>
</dbReference>
<feature type="compositionally biased region" description="Basic and acidic residues" evidence="7">
    <location>
        <begin position="374"/>
        <end position="393"/>
    </location>
</feature>
<evidence type="ECO:0000256" key="7">
    <source>
        <dbReference type="SAM" id="MobiDB-lite"/>
    </source>
</evidence>
<feature type="compositionally biased region" description="Polar residues" evidence="7">
    <location>
        <begin position="3687"/>
        <end position="3700"/>
    </location>
</feature>
<evidence type="ECO:0000313" key="10">
    <source>
        <dbReference type="Proteomes" id="UP001501470"/>
    </source>
</evidence>
<proteinExistence type="predicted"/>
<dbReference type="PANTHER" id="PTHR41313:SF1">
    <property type="entry name" value="DNA METHYLASE ADENINE-SPECIFIC DOMAIN-CONTAINING PROTEIN"/>
    <property type="match status" value="1"/>
</dbReference>
<feature type="compositionally biased region" description="Low complexity" evidence="7">
    <location>
        <begin position="3387"/>
        <end position="3396"/>
    </location>
</feature>
<dbReference type="InterPro" id="IPR029063">
    <property type="entry name" value="SAM-dependent_MTases_sf"/>
</dbReference>
<dbReference type="PRINTS" id="PR00507">
    <property type="entry name" value="N12N6MTFRASE"/>
</dbReference>
<keyword evidence="3 5" id="KW-0347">Helicase</keyword>
<feature type="compositionally biased region" description="Polar residues" evidence="7">
    <location>
        <begin position="2108"/>
        <end position="2125"/>
    </location>
</feature>
<dbReference type="InterPro" id="IPR027417">
    <property type="entry name" value="P-loop_NTPase"/>
</dbReference>
<dbReference type="Pfam" id="PF13361">
    <property type="entry name" value="UvrD_C"/>
    <property type="match status" value="1"/>
</dbReference>
<accession>A0ABP4P8K4</accession>
<keyword evidence="2 5" id="KW-0378">Hydrolase</keyword>
<feature type="region of interest" description="Disordered" evidence="7">
    <location>
        <begin position="2235"/>
        <end position="2269"/>
    </location>
</feature>
<organism evidence="9 10">
    <name type="scientific">Dactylosporangium maewongense</name>
    <dbReference type="NCBI Taxonomy" id="634393"/>
    <lineage>
        <taxon>Bacteria</taxon>
        <taxon>Bacillati</taxon>
        <taxon>Actinomycetota</taxon>
        <taxon>Actinomycetes</taxon>
        <taxon>Micromonosporales</taxon>
        <taxon>Micromonosporaceae</taxon>
        <taxon>Dactylosporangium</taxon>
    </lineage>
</organism>
<dbReference type="InterPro" id="IPR052933">
    <property type="entry name" value="DNA_Protect_Modify"/>
</dbReference>
<evidence type="ECO:0000256" key="5">
    <source>
        <dbReference type="PROSITE-ProRule" id="PRU00560"/>
    </source>
</evidence>
<reference evidence="10" key="1">
    <citation type="journal article" date="2019" name="Int. J. Syst. Evol. Microbiol.">
        <title>The Global Catalogue of Microorganisms (GCM) 10K type strain sequencing project: providing services to taxonomists for standard genome sequencing and annotation.</title>
        <authorList>
            <consortium name="The Broad Institute Genomics Platform"/>
            <consortium name="The Broad Institute Genome Sequencing Center for Infectious Disease"/>
            <person name="Wu L."/>
            <person name="Ma J."/>
        </authorList>
    </citation>
    <scope>NUCLEOTIDE SEQUENCE [LARGE SCALE GENOMIC DNA]</scope>
    <source>
        <strain evidence="10">JCM 15933</strain>
    </source>
</reference>
<feature type="compositionally biased region" description="Low complexity" evidence="7">
    <location>
        <begin position="2759"/>
        <end position="2783"/>
    </location>
</feature>
<keyword evidence="6" id="KW-0175">Coiled coil</keyword>
<keyword evidence="1 5" id="KW-0547">Nucleotide-binding</keyword>
<feature type="compositionally biased region" description="Polar residues" evidence="7">
    <location>
        <begin position="3432"/>
        <end position="3443"/>
    </location>
</feature>
<feature type="region of interest" description="Disordered" evidence="7">
    <location>
        <begin position="339"/>
        <end position="428"/>
    </location>
</feature>
<dbReference type="InterPro" id="IPR014001">
    <property type="entry name" value="Helicase_ATP-bd"/>
</dbReference>
<comment type="caution">
    <text evidence="9">The sequence shown here is derived from an EMBL/GenBank/DDBJ whole genome shotgun (WGS) entry which is preliminary data.</text>
</comment>
<feature type="compositionally biased region" description="Low complexity" evidence="7">
    <location>
        <begin position="2742"/>
        <end position="2751"/>
    </location>
</feature>
<dbReference type="Pfam" id="PF08241">
    <property type="entry name" value="Methyltransf_11"/>
    <property type="match status" value="1"/>
</dbReference>
<dbReference type="Proteomes" id="UP001501470">
    <property type="component" value="Unassembled WGS sequence"/>
</dbReference>
<dbReference type="SUPFAM" id="SSF53335">
    <property type="entry name" value="S-adenosyl-L-methionine-dependent methyltransferases"/>
    <property type="match status" value="1"/>
</dbReference>
<evidence type="ECO:0000256" key="3">
    <source>
        <dbReference type="ARBA" id="ARBA00022806"/>
    </source>
</evidence>
<feature type="region of interest" description="Disordered" evidence="7">
    <location>
        <begin position="2034"/>
        <end position="2149"/>
    </location>
</feature>
<gene>
    <name evidence="9" type="ORF">GCM10009827_117230</name>
</gene>
<feature type="region of interest" description="Disordered" evidence="7">
    <location>
        <begin position="2559"/>
        <end position="2625"/>
    </location>
</feature>
<feature type="binding site" evidence="5">
    <location>
        <begin position="2918"/>
        <end position="2925"/>
    </location>
    <ligand>
        <name>ATP</name>
        <dbReference type="ChEBI" id="CHEBI:30616"/>
    </ligand>
</feature>
<dbReference type="EMBL" id="BAAAQD010000056">
    <property type="protein sequence ID" value="GAA1575881.1"/>
    <property type="molecule type" value="Genomic_DNA"/>
</dbReference>
<evidence type="ECO:0000256" key="4">
    <source>
        <dbReference type="ARBA" id="ARBA00022840"/>
    </source>
</evidence>
<feature type="domain" description="UvrD-like helicase ATP-binding" evidence="8">
    <location>
        <begin position="2897"/>
        <end position="3178"/>
    </location>
</feature>
<evidence type="ECO:0000256" key="2">
    <source>
        <dbReference type="ARBA" id="ARBA00022801"/>
    </source>
</evidence>